<dbReference type="AlphaFoldDB" id="A0A2Z6E8M3"/>
<organism evidence="2 3">
    <name type="scientific">Aerosticca soli</name>
    <dbReference type="NCBI Taxonomy" id="2010829"/>
    <lineage>
        <taxon>Bacteria</taxon>
        <taxon>Pseudomonadati</taxon>
        <taxon>Pseudomonadota</taxon>
        <taxon>Gammaproteobacteria</taxon>
        <taxon>Lysobacterales</taxon>
        <taxon>Rhodanobacteraceae</taxon>
        <taxon>Aerosticca</taxon>
    </lineage>
</organism>
<evidence type="ECO:0000313" key="3">
    <source>
        <dbReference type="Proteomes" id="UP000270530"/>
    </source>
</evidence>
<dbReference type="EMBL" id="AP018560">
    <property type="protein sequence ID" value="BBD80878.1"/>
    <property type="molecule type" value="Genomic_DNA"/>
</dbReference>
<proteinExistence type="predicted"/>
<reference evidence="3" key="2">
    <citation type="submission" date="2018-06" db="EMBL/GenBank/DDBJ databases">
        <title>Genome sequence of Rhodanobacteraceae bacterium strain Dysh456.</title>
        <authorList>
            <person name="Fukui M."/>
        </authorList>
    </citation>
    <scope>NUCLEOTIDE SEQUENCE [LARGE SCALE GENOMIC DNA]</scope>
    <source>
        <strain evidence="3">Dysh456</strain>
    </source>
</reference>
<dbReference type="Pfam" id="PF11854">
    <property type="entry name" value="MtrB_PioB"/>
    <property type="match status" value="1"/>
</dbReference>
<dbReference type="OrthoDB" id="5925787at2"/>
<dbReference type="Proteomes" id="UP000270530">
    <property type="component" value="Chromosome"/>
</dbReference>
<dbReference type="InterPro" id="IPR020016">
    <property type="entry name" value="Decahaem-assoc_OM_MtrB/PioB"/>
</dbReference>
<keyword evidence="1" id="KW-0732">Signal</keyword>
<feature type="signal peptide" evidence="1">
    <location>
        <begin position="1"/>
        <end position="25"/>
    </location>
</feature>
<accession>A0A2Z6E8M3</accession>
<gene>
    <name evidence="2" type="ORF">ALSL_2252</name>
</gene>
<protein>
    <submittedName>
        <fullName evidence="2">Outer membrane protein, MtrB</fullName>
    </submittedName>
</protein>
<evidence type="ECO:0000256" key="1">
    <source>
        <dbReference type="SAM" id="SignalP"/>
    </source>
</evidence>
<reference evidence="3" key="1">
    <citation type="submission" date="2018-04" db="EMBL/GenBank/DDBJ databases">
        <authorList>
            <person name="Watanabe M."/>
            <person name="Kojima H."/>
        </authorList>
    </citation>
    <scope>NUCLEOTIDE SEQUENCE [LARGE SCALE GENOMIC DNA]</scope>
    <source>
        <strain evidence="3">Dysh456</strain>
    </source>
</reference>
<evidence type="ECO:0000313" key="2">
    <source>
        <dbReference type="EMBL" id="BBD80878.1"/>
    </source>
</evidence>
<feature type="chain" id="PRO_5016336059" evidence="1">
    <location>
        <begin position="26"/>
        <end position="864"/>
    </location>
</feature>
<keyword evidence="3" id="KW-1185">Reference proteome</keyword>
<sequence>MCTMKSMPLAILFGLAAGLALPVHASDSSDSMRVGDLQYGNALDPRGWTPLIDPGPEGMSWLHPGMFRTPSGALYPYPYSPTEKPLGTGGDWTYWGLLELGYIHVSGDPNAEFFRQYTDWKNGGALGLLALGFDNRKTGSYLEFRGSRISDHDQYYRLRAGRYGSYKVEAFYRDMPHTLSTSAYPIWNGVGGTNLTLPTSLTPGYSTIAAVEQASRDAPRRTLGLTRTRSGISIEGELYRNWIGYASVTNEERNGDRPYGGTMIFNFAFPSTGSPYGGNGGILETVRPIDFTTTDINLGLRNVGKIWHFNAVYTGSFFRDHKDYFNYQNPFYISTVFGVPPAGLLTNGQTSLEPDNDYHNLRLELSRELKWNGELSLTGAYGTMRQDDDLKPNLNCTGNLGFSFGPFQQIVPCADWNTPASLSKTSANARIDTKLFDAKVSFHPTHAFGWHADLRYYKEDNKTRYVAYNPLTGQYGYISENGSQGSMVPGEVGIFDTGYYSTSNVQYRNVPFGYQDMIFELGADWNIGNANTINAVYTFDRNKPDHRERKRLDEQRLKLSWISHSLGALTVRASFEYADRTGDHYNYDPYEDFYTLSLPGYVPANGIAPMALTVDAMRKYDMSDRKENKARIILLYPLGETSTISTTFYGTRDHYDAHVGRQNTRTTGFITEWDWQPAAATNVSVYAGAEGTRLKMANVADNEAIVNAPGSEDPSLGGPLYPLANYWRDLTRERDYNAGITFAHNFGPVKFDLAWNYTQSLSKLNYDYASTGALTHPDAAALTPNNAFPNNHYRTSTVDAGLNFPLSRNMGMRLFGRYQSGSFLDWHYRGFNDSLVYDHRIYTDEGPQAHYHVTVVGLMLNVKL</sequence>
<dbReference type="KEGG" id="rbd:ALSL_2252"/>
<name>A0A2Z6E8M3_9GAMM</name>